<feature type="region of interest" description="Disordered" evidence="1">
    <location>
        <begin position="202"/>
        <end position="260"/>
    </location>
</feature>
<evidence type="ECO:0000313" key="4">
    <source>
        <dbReference type="Proteomes" id="UP001385951"/>
    </source>
</evidence>
<gene>
    <name evidence="3" type="ORF">QCA50_018932</name>
</gene>
<evidence type="ECO:0000256" key="1">
    <source>
        <dbReference type="SAM" id="MobiDB-lite"/>
    </source>
</evidence>
<reference evidence="3 4" key="1">
    <citation type="submission" date="2022-09" db="EMBL/GenBank/DDBJ databases">
        <authorList>
            <person name="Palmer J.M."/>
        </authorList>
    </citation>
    <scope>NUCLEOTIDE SEQUENCE [LARGE SCALE GENOMIC DNA]</scope>
    <source>
        <strain evidence="3 4">DSM 7382</strain>
    </source>
</reference>
<dbReference type="PANTHER" id="PTHR36223:SF1">
    <property type="entry name" value="TRANSCRIPTION ELONGATION FACTOR EAF N-TERMINAL DOMAIN-CONTAINING PROTEIN"/>
    <property type="match status" value="1"/>
</dbReference>
<dbReference type="AlphaFoldDB" id="A0AAW0FGU2"/>
<proteinExistence type="predicted"/>
<comment type="caution">
    <text evidence="3">The sequence shown here is derived from an EMBL/GenBank/DDBJ whole genome shotgun (WGS) entry which is preliminary data.</text>
</comment>
<accession>A0AAW0FGU2</accession>
<dbReference type="InterPro" id="IPR057678">
    <property type="entry name" value="DUF7918"/>
</dbReference>
<organism evidence="3 4">
    <name type="scientific">Cerrena zonata</name>
    <dbReference type="NCBI Taxonomy" id="2478898"/>
    <lineage>
        <taxon>Eukaryota</taxon>
        <taxon>Fungi</taxon>
        <taxon>Dikarya</taxon>
        <taxon>Basidiomycota</taxon>
        <taxon>Agaricomycotina</taxon>
        <taxon>Agaricomycetes</taxon>
        <taxon>Polyporales</taxon>
        <taxon>Cerrenaceae</taxon>
        <taxon>Cerrena</taxon>
    </lineage>
</organism>
<evidence type="ECO:0000259" key="2">
    <source>
        <dbReference type="Pfam" id="PF25534"/>
    </source>
</evidence>
<dbReference type="Pfam" id="PF25534">
    <property type="entry name" value="DUF7918"/>
    <property type="match status" value="1"/>
</dbReference>
<name>A0AAW0FGU2_9APHY</name>
<dbReference type="EMBL" id="JASBNA010000077">
    <property type="protein sequence ID" value="KAK7678139.1"/>
    <property type="molecule type" value="Genomic_DNA"/>
</dbReference>
<sequence length="289" mass="32250">MKLNNFEVYVQADGENLPEYQVKLEQGSKTTTCFIPSQSGKKFEIRWKSSINEEATVQCRIDGRHMGSSMTQRHGSSSRFGVRVSPTQRLPYVFSDLVLVDDENVMIDNSVLSKLGTIEVIVTRAIRLPSNNSAINWHPHVPNNIGPLHEKSKKVGGHCVSLGKPVTCAPDPRSRSKPLYPGEGHWAKFVFQYRPQALLRAQGIAEPSNNTQVSQLPKLKRPRSPSLPLPKPELSTNTRSSSTASDSHRPSKKVKREFIDLTLVKDEEPPRLLDPSLHGTVIDLTLDDD</sequence>
<evidence type="ECO:0000313" key="3">
    <source>
        <dbReference type="EMBL" id="KAK7678139.1"/>
    </source>
</evidence>
<dbReference type="PANTHER" id="PTHR36223">
    <property type="entry name" value="BETA-LACTAMASE-TYPE TRANSPEPTIDASE FOLD DOMAIN CONTAINING PROTEIN"/>
    <property type="match status" value="1"/>
</dbReference>
<protein>
    <recommendedName>
        <fullName evidence="2">DUF7918 domain-containing protein</fullName>
    </recommendedName>
</protein>
<keyword evidence="4" id="KW-1185">Reference proteome</keyword>
<feature type="compositionally biased region" description="Polar residues" evidence="1">
    <location>
        <begin position="236"/>
        <end position="245"/>
    </location>
</feature>
<feature type="domain" description="DUF7918" evidence="2">
    <location>
        <begin position="6"/>
        <end position="206"/>
    </location>
</feature>
<dbReference type="Proteomes" id="UP001385951">
    <property type="component" value="Unassembled WGS sequence"/>
</dbReference>